<dbReference type="PROSITE" id="PS51186">
    <property type="entry name" value="GNAT"/>
    <property type="match status" value="1"/>
</dbReference>
<keyword evidence="3" id="KW-1185">Reference proteome</keyword>
<protein>
    <submittedName>
        <fullName evidence="2">GNAT family N-acetyltransferase</fullName>
    </submittedName>
</protein>
<proteinExistence type="predicted"/>
<dbReference type="GO" id="GO:0016747">
    <property type="term" value="F:acyltransferase activity, transferring groups other than amino-acyl groups"/>
    <property type="evidence" value="ECO:0007669"/>
    <property type="project" value="InterPro"/>
</dbReference>
<dbReference type="InterPro" id="IPR000182">
    <property type="entry name" value="GNAT_dom"/>
</dbReference>
<evidence type="ECO:0000259" key="1">
    <source>
        <dbReference type="PROSITE" id="PS51186"/>
    </source>
</evidence>
<dbReference type="SUPFAM" id="SSF55729">
    <property type="entry name" value="Acyl-CoA N-acyltransferases (Nat)"/>
    <property type="match status" value="1"/>
</dbReference>
<dbReference type="InterPro" id="IPR016181">
    <property type="entry name" value="Acyl_CoA_acyltransferase"/>
</dbReference>
<dbReference type="AlphaFoldDB" id="A0A7X4YMW5"/>
<sequence length="187" mass="21909">MDYQTTDEWKEALWLSAEEVYEEAFPEHGRKNRAVVRRMFERRLCTLHVWSDRGAAAAMALTAYDARTQWVVIDYLAVRRSSRRNGIGSRCLADMRSWAAGAIEACRGLIIEVEAEETVENANRIRFWEQAGFRLTDYVHAYIWVPETYRAMYLPFGEEWQQEDGGKALFKAITRYHEKAYRARSQP</sequence>
<accession>A0A7X4YMW5</accession>
<name>A0A7X4YMW5_9BACL</name>
<evidence type="ECO:0000313" key="3">
    <source>
        <dbReference type="Proteomes" id="UP000558113"/>
    </source>
</evidence>
<dbReference type="OrthoDB" id="2830399at2"/>
<comment type="caution">
    <text evidence="2">The sequence shown here is derived from an EMBL/GenBank/DDBJ whole genome shotgun (WGS) entry which is preliminary data.</text>
</comment>
<dbReference type="EMBL" id="JAAAMU010000002">
    <property type="protein sequence ID" value="NBC68309.1"/>
    <property type="molecule type" value="Genomic_DNA"/>
</dbReference>
<evidence type="ECO:0000313" key="2">
    <source>
        <dbReference type="EMBL" id="NBC68309.1"/>
    </source>
</evidence>
<dbReference type="Pfam" id="PF00583">
    <property type="entry name" value="Acetyltransf_1"/>
    <property type="match status" value="1"/>
</dbReference>
<gene>
    <name evidence="2" type="ORF">GT003_04760</name>
</gene>
<reference evidence="2 3" key="1">
    <citation type="submission" date="2020-01" db="EMBL/GenBank/DDBJ databases">
        <title>Paenibacillus soybeanensis sp. nov. isolated from the nodules of soybean (Glycine max(L.) Merr).</title>
        <authorList>
            <person name="Wang H."/>
        </authorList>
    </citation>
    <scope>NUCLEOTIDE SEQUENCE [LARGE SCALE GENOMIC DNA]</scope>
    <source>
        <strain evidence="2 3">DSM 23054</strain>
    </source>
</reference>
<dbReference type="Gene3D" id="3.40.630.30">
    <property type="match status" value="1"/>
</dbReference>
<organism evidence="2 3">
    <name type="scientific">Paenibacillus sacheonensis</name>
    <dbReference type="NCBI Taxonomy" id="742054"/>
    <lineage>
        <taxon>Bacteria</taxon>
        <taxon>Bacillati</taxon>
        <taxon>Bacillota</taxon>
        <taxon>Bacilli</taxon>
        <taxon>Bacillales</taxon>
        <taxon>Paenibacillaceae</taxon>
        <taxon>Paenibacillus</taxon>
    </lineage>
</organism>
<keyword evidence="2" id="KW-0808">Transferase</keyword>
<feature type="domain" description="N-acetyltransferase" evidence="1">
    <location>
        <begin position="4"/>
        <end position="155"/>
    </location>
</feature>
<dbReference type="RefSeq" id="WP_161694977.1">
    <property type="nucleotide sequence ID" value="NZ_JAAAMU010000002.1"/>
</dbReference>
<dbReference type="Proteomes" id="UP000558113">
    <property type="component" value="Unassembled WGS sequence"/>
</dbReference>